<keyword evidence="3" id="KW-0328">Glycosyltransferase</keyword>
<evidence type="ECO:0000313" key="3">
    <source>
        <dbReference type="EMBL" id="MFB2833216.1"/>
    </source>
</evidence>
<comment type="caution">
    <text evidence="3">The sequence shown here is derived from an EMBL/GenBank/DDBJ whole genome shotgun (WGS) entry which is preliminary data.</text>
</comment>
<evidence type="ECO:0000313" key="4">
    <source>
        <dbReference type="Proteomes" id="UP001576780"/>
    </source>
</evidence>
<dbReference type="Gene3D" id="3.40.50.2000">
    <property type="entry name" value="Glycogen Phosphorylase B"/>
    <property type="match status" value="2"/>
</dbReference>
<reference evidence="3 4" key="1">
    <citation type="submission" date="2024-09" db="EMBL/GenBank/DDBJ databases">
        <title>Floridaenema gen nov. (Aerosakkonemataceae, Aerosakkonematales ord. nov., Cyanobacteria) from benthic tropical and subtropical fresh waters, with the description of four new species.</title>
        <authorList>
            <person name="Moretto J.A."/>
            <person name="Berthold D.E."/>
            <person name="Lefler F.W."/>
            <person name="Huang I.-S."/>
            <person name="Laughinghouse H. IV."/>
        </authorList>
    </citation>
    <scope>NUCLEOTIDE SEQUENCE [LARGE SCALE GENOMIC DNA]</scope>
    <source>
        <strain evidence="3 4">BLCC-F167</strain>
    </source>
</reference>
<dbReference type="SUPFAM" id="SSF53756">
    <property type="entry name" value="UDP-Glycosyltransferase/glycogen phosphorylase"/>
    <property type="match status" value="1"/>
</dbReference>
<dbReference type="EMBL" id="JBHFNT010000017">
    <property type="protein sequence ID" value="MFB2833216.1"/>
    <property type="molecule type" value="Genomic_DNA"/>
</dbReference>
<keyword evidence="4" id="KW-1185">Reference proteome</keyword>
<dbReference type="PANTHER" id="PTHR45947">
    <property type="entry name" value="SULFOQUINOVOSYL TRANSFERASE SQD2"/>
    <property type="match status" value="1"/>
</dbReference>
<dbReference type="Proteomes" id="UP001576780">
    <property type="component" value="Unassembled WGS sequence"/>
</dbReference>
<keyword evidence="3" id="KW-0808">Transferase</keyword>
<evidence type="ECO:0000259" key="1">
    <source>
        <dbReference type="Pfam" id="PF00534"/>
    </source>
</evidence>
<dbReference type="PANTHER" id="PTHR45947:SF14">
    <property type="entry name" value="SLL1723 PROTEIN"/>
    <property type="match status" value="1"/>
</dbReference>
<dbReference type="InterPro" id="IPR050194">
    <property type="entry name" value="Glycosyltransferase_grp1"/>
</dbReference>
<dbReference type="EC" id="2.4.-.-" evidence="3"/>
<proteinExistence type="predicted"/>
<organism evidence="3 4">
    <name type="scientific">Floridaenema evergladense BLCC-F167</name>
    <dbReference type="NCBI Taxonomy" id="3153639"/>
    <lineage>
        <taxon>Bacteria</taxon>
        <taxon>Bacillati</taxon>
        <taxon>Cyanobacteriota</taxon>
        <taxon>Cyanophyceae</taxon>
        <taxon>Oscillatoriophycideae</taxon>
        <taxon>Aerosakkonematales</taxon>
        <taxon>Aerosakkonemataceae</taxon>
        <taxon>Floridanema</taxon>
        <taxon>Floridanema evergladense</taxon>
    </lineage>
</organism>
<sequence>MSNPKVLFFCGKLLPPSETFIKAQGEGLQQFTPYYVGSRFVKGLPLPSERTLTVNQGTVVGNLEEVVFKVSGFAPKLYQQVQQLQPALIHAHFGVCGALALPLMRKLKLPMIVTFYGLDATMKDDYARKESITTRVYLRRREALKREANLFIGVSEFIKEKLIEQGFPADKIIAHYYGVDTEKFTPDPSIPRERVVLFVGRLAEKKGCEYLIQAMAQVQEQTNDVELVIIGDGPLRESLEALAAKSLRRYKFLGLQPSDVVKSWMNRSLLLAVPSVTASTGDSEGLPTVVVEAQSMGLPVVGSIHAGIPQAVAHGETGFLAPERDWKTLAEYILLFLSDHTLWQSCSVNGQQRVRDNFNLSKQTRILEDIYRSFL</sequence>
<accession>A0ABV4WE09</accession>
<feature type="domain" description="Glycosyltransferase subfamily 4-like N-terminal" evidence="2">
    <location>
        <begin position="71"/>
        <end position="183"/>
    </location>
</feature>
<dbReference type="RefSeq" id="WP_413275679.1">
    <property type="nucleotide sequence ID" value="NZ_JBHFNT010000017.1"/>
</dbReference>
<name>A0ABV4WE09_9CYAN</name>
<dbReference type="Pfam" id="PF13439">
    <property type="entry name" value="Glyco_transf_4"/>
    <property type="match status" value="1"/>
</dbReference>
<dbReference type="GO" id="GO:0016757">
    <property type="term" value="F:glycosyltransferase activity"/>
    <property type="evidence" value="ECO:0007669"/>
    <property type="project" value="UniProtKB-KW"/>
</dbReference>
<gene>
    <name evidence="3" type="ORF">ACE1CA_01640</name>
</gene>
<dbReference type="Pfam" id="PF00534">
    <property type="entry name" value="Glycos_transf_1"/>
    <property type="match status" value="1"/>
</dbReference>
<evidence type="ECO:0000259" key="2">
    <source>
        <dbReference type="Pfam" id="PF13439"/>
    </source>
</evidence>
<protein>
    <submittedName>
        <fullName evidence="3">Glycosyltransferase</fullName>
        <ecNumber evidence="3">2.4.-.-</ecNumber>
    </submittedName>
</protein>
<dbReference type="InterPro" id="IPR001296">
    <property type="entry name" value="Glyco_trans_1"/>
</dbReference>
<feature type="domain" description="Glycosyl transferase family 1" evidence="1">
    <location>
        <begin position="191"/>
        <end position="352"/>
    </location>
</feature>
<dbReference type="InterPro" id="IPR028098">
    <property type="entry name" value="Glyco_trans_4-like_N"/>
</dbReference>